<comment type="caution">
    <text evidence="2">The sequence shown here is derived from an EMBL/GenBank/DDBJ whole genome shotgun (WGS) entry which is preliminary data.</text>
</comment>
<evidence type="ECO:0000256" key="1">
    <source>
        <dbReference type="SAM" id="Phobius"/>
    </source>
</evidence>
<name>A0A2T7BCP7_9BACT</name>
<dbReference type="AlphaFoldDB" id="A0A2T7BCP7"/>
<feature type="transmembrane region" description="Helical" evidence="1">
    <location>
        <begin position="223"/>
        <end position="245"/>
    </location>
</feature>
<sequence length="328" mass="35970">MSISKTRWNITADRITLYPFGQLFILGGALGLIFIGLITALHLLPGNQLPEYNTLLVLALLVSAGFILHGFTYIEFDRNTLRMRKVLFGFIPVLNVPFEKLYGIKLIQRVGAGAGIVYRLVYNADKYGKGITVSSGYGQKDKRAEDFSQTVIPAVHQFLDAAAPAAAPQPTVITEYEYFTWADDVFTVKVKKATNVIVGTCAIALGVYILYAGSDMGAIRQWGIGGACVVVGAIILGTLFTPINFNTRTRLIEKKAPSWAGGTQIPFDNIVDVHLVRHHRNGIYTHTAVSLKYQRAGSGKTGNLPIATLRDSRKIERLLAEINSIVKK</sequence>
<dbReference type="OrthoDB" id="667067at2"/>
<evidence type="ECO:0000313" key="2">
    <source>
        <dbReference type="EMBL" id="PUZ22790.1"/>
    </source>
</evidence>
<gene>
    <name evidence="2" type="ORF">DCC81_20395</name>
</gene>
<proteinExistence type="predicted"/>
<feature type="transmembrane region" description="Helical" evidence="1">
    <location>
        <begin position="55"/>
        <end position="74"/>
    </location>
</feature>
<evidence type="ECO:0000313" key="3">
    <source>
        <dbReference type="Proteomes" id="UP000244450"/>
    </source>
</evidence>
<organism evidence="2 3">
    <name type="scientific">Chitinophaga parva</name>
    <dbReference type="NCBI Taxonomy" id="2169414"/>
    <lineage>
        <taxon>Bacteria</taxon>
        <taxon>Pseudomonadati</taxon>
        <taxon>Bacteroidota</taxon>
        <taxon>Chitinophagia</taxon>
        <taxon>Chitinophagales</taxon>
        <taxon>Chitinophagaceae</taxon>
        <taxon>Chitinophaga</taxon>
    </lineage>
</organism>
<dbReference type="Proteomes" id="UP000244450">
    <property type="component" value="Unassembled WGS sequence"/>
</dbReference>
<keyword evidence="1" id="KW-1133">Transmembrane helix</keyword>
<feature type="transmembrane region" description="Helical" evidence="1">
    <location>
        <begin position="193"/>
        <end position="211"/>
    </location>
</feature>
<keyword evidence="1" id="KW-0812">Transmembrane</keyword>
<keyword evidence="3" id="KW-1185">Reference proteome</keyword>
<feature type="transmembrane region" description="Helical" evidence="1">
    <location>
        <begin position="20"/>
        <end position="43"/>
    </location>
</feature>
<dbReference type="EMBL" id="QCYK01000003">
    <property type="protein sequence ID" value="PUZ22790.1"/>
    <property type="molecule type" value="Genomic_DNA"/>
</dbReference>
<reference evidence="2 3" key="1">
    <citation type="submission" date="2018-04" db="EMBL/GenBank/DDBJ databases">
        <title>Chitinophaga fuyangensis sp. nov., isolated from soil in a chemical factory.</title>
        <authorList>
            <person name="Chen K."/>
        </authorList>
    </citation>
    <scope>NUCLEOTIDE SEQUENCE [LARGE SCALE GENOMIC DNA]</scope>
    <source>
        <strain evidence="2 3">LY-1</strain>
    </source>
</reference>
<keyword evidence="1" id="KW-0472">Membrane</keyword>
<accession>A0A2T7BCP7</accession>
<protein>
    <submittedName>
        <fullName evidence="2">Uncharacterized protein</fullName>
    </submittedName>
</protein>
<dbReference type="RefSeq" id="WP_108688535.1">
    <property type="nucleotide sequence ID" value="NZ_QCYK01000003.1"/>
</dbReference>